<accession>A0A6B8VYA6</accession>
<dbReference type="GO" id="GO:0016787">
    <property type="term" value="F:hydrolase activity"/>
    <property type="evidence" value="ECO:0007669"/>
    <property type="project" value="UniProtKB-KW"/>
</dbReference>
<sequence length="296" mass="31444" precursor="true">MRKLGAVLVAVLTTWCLTTPPVTGASISAAGSAGELMGSCPAVVLLVARGNDAEASFEPRRYGGAAGFWSNGRESTRIGDYLELVEQRYRQTHGGASLLDDVQVHGVPEQYYPADIPLPEEGKDGELSDLFSSAGKLVPAVAAGVRRAMTAGAQGPRQAITAYETDTGCTPKYLLFGYSLGALVLPQQEQWLAERDQLAGAVYLGSPFLRDTGAEVIGVPGYTTGALHWFEPAAHTPNRIHYCLPDDLVCDPSPQAVSRSLQEDGGGPHANYFRQLGDSGQLALADALGEWVDQVR</sequence>
<dbReference type="Gene3D" id="3.40.50.1820">
    <property type="entry name" value="alpha/beta hydrolase"/>
    <property type="match status" value="1"/>
</dbReference>
<evidence type="ECO:0008006" key="5">
    <source>
        <dbReference type="Google" id="ProtNLM"/>
    </source>
</evidence>
<proteinExistence type="predicted"/>
<keyword evidence="1" id="KW-0378">Hydrolase</keyword>
<dbReference type="EMBL" id="CP046455">
    <property type="protein sequence ID" value="QGU08029.1"/>
    <property type="molecule type" value="Genomic_DNA"/>
</dbReference>
<evidence type="ECO:0000256" key="2">
    <source>
        <dbReference type="SAM" id="SignalP"/>
    </source>
</evidence>
<dbReference type="AlphaFoldDB" id="A0A6B8VYA6"/>
<gene>
    <name evidence="3" type="ORF">COCCU_10550</name>
</gene>
<organism evidence="3 4">
    <name type="scientific">Corynebacterium occultum</name>
    <dbReference type="NCBI Taxonomy" id="2675219"/>
    <lineage>
        <taxon>Bacteria</taxon>
        <taxon>Bacillati</taxon>
        <taxon>Actinomycetota</taxon>
        <taxon>Actinomycetes</taxon>
        <taxon>Mycobacteriales</taxon>
        <taxon>Corynebacteriaceae</taxon>
        <taxon>Corynebacterium</taxon>
    </lineage>
</organism>
<dbReference type="SMART" id="SM01110">
    <property type="entry name" value="Cutinase"/>
    <property type="match status" value="1"/>
</dbReference>
<dbReference type="RefSeq" id="WP_156231454.1">
    <property type="nucleotide sequence ID" value="NZ_CP046455.1"/>
</dbReference>
<dbReference type="SUPFAM" id="SSF53474">
    <property type="entry name" value="alpha/beta-Hydrolases"/>
    <property type="match status" value="1"/>
</dbReference>
<dbReference type="InterPro" id="IPR000675">
    <property type="entry name" value="Cutinase/axe"/>
</dbReference>
<dbReference type="InterPro" id="IPR029058">
    <property type="entry name" value="AB_hydrolase_fold"/>
</dbReference>
<feature type="signal peptide" evidence="2">
    <location>
        <begin position="1"/>
        <end position="24"/>
    </location>
</feature>
<dbReference type="Proteomes" id="UP000424462">
    <property type="component" value="Chromosome"/>
</dbReference>
<name>A0A6B8VYA6_9CORY</name>
<reference evidence="3 4" key="1">
    <citation type="submission" date="2019-11" db="EMBL/GenBank/DDBJ databases">
        <title>Complete genome sequence of Corynebacterium kalinowskii 1959, a novel Corynebacterium species isolated from soil of a small paddock in Vilsendorf, Germany.</title>
        <authorList>
            <person name="Schaffert L."/>
            <person name="Ruwe M."/>
            <person name="Milse J."/>
            <person name="Hanuschka K."/>
            <person name="Ortseifen V."/>
            <person name="Droste J."/>
            <person name="Brandt D."/>
            <person name="Schlueter L."/>
            <person name="Kutter Y."/>
            <person name="Vinke S."/>
            <person name="Viehoefer P."/>
            <person name="Jacob L."/>
            <person name="Luebke N.-C."/>
            <person name="Schulte-Berndt E."/>
            <person name="Hain C."/>
            <person name="Linder M."/>
            <person name="Schmidt P."/>
            <person name="Wollenschlaeger L."/>
            <person name="Luttermann T."/>
            <person name="Thieme E."/>
            <person name="Hassa J."/>
            <person name="Haak M."/>
            <person name="Wittchen M."/>
            <person name="Mentz A."/>
            <person name="Persicke M."/>
            <person name="Busche T."/>
            <person name="Ruckert C."/>
        </authorList>
    </citation>
    <scope>NUCLEOTIDE SEQUENCE [LARGE SCALE GENOMIC DNA]</scope>
    <source>
        <strain evidence="3 4">2039</strain>
    </source>
</reference>
<evidence type="ECO:0000256" key="1">
    <source>
        <dbReference type="ARBA" id="ARBA00022801"/>
    </source>
</evidence>
<feature type="chain" id="PRO_5039278125" description="Cutinase" evidence="2">
    <location>
        <begin position="25"/>
        <end position="296"/>
    </location>
</feature>
<evidence type="ECO:0000313" key="4">
    <source>
        <dbReference type="Proteomes" id="UP000424462"/>
    </source>
</evidence>
<keyword evidence="2" id="KW-0732">Signal</keyword>
<evidence type="ECO:0000313" key="3">
    <source>
        <dbReference type="EMBL" id="QGU08029.1"/>
    </source>
</evidence>
<dbReference type="KEGG" id="cok:COCCU_10550"/>
<protein>
    <recommendedName>
        <fullName evidence="5">Cutinase</fullName>
    </recommendedName>
</protein>
<keyword evidence="4" id="KW-1185">Reference proteome</keyword>